<feature type="region of interest" description="Disordered" evidence="1">
    <location>
        <begin position="211"/>
        <end position="231"/>
    </location>
</feature>
<feature type="region of interest" description="Disordered" evidence="1">
    <location>
        <begin position="124"/>
        <end position="196"/>
    </location>
</feature>
<evidence type="ECO:0008006" key="4">
    <source>
        <dbReference type="Google" id="ProtNLM"/>
    </source>
</evidence>
<protein>
    <recommendedName>
        <fullName evidence="4">F-box domain-containing protein</fullName>
    </recommendedName>
</protein>
<gene>
    <name evidence="2" type="ORF">Q8F55_002446</name>
</gene>
<dbReference type="EMBL" id="JBBXJM010000002">
    <property type="protein sequence ID" value="KAL1411485.1"/>
    <property type="molecule type" value="Genomic_DNA"/>
</dbReference>
<organism evidence="2 3">
    <name type="scientific">Vanrija albida</name>
    <dbReference type="NCBI Taxonomy" id="181172"/>
    <lineage>
        <taxon>Eukaryota</taxon>
        <taxon>Fungi</taxon>
        <taxon>Dikarya</taxon>
        <taxon>Basidiomycota</taxon>
        <taxon>Agaricomycotina</taxon>
        <taxon>Tremellomycetes</taxon>
        <taxon>Trichosporonales</taxon>
        <taxon>Trichosporonaceae</taxon>
        <taxon>Vanrija</taxon>
    </lineage>
</organism>
<feature type="compositionally biased region" description="Acidic residues" evidence="1">
    <location>
        <begin position="460"/>
        <end position="485"/>
    </location>
</feature>
<proteinExistence type="predicted"/>
<dbReference type="Proteomes" id="UP001565368">
    <property type="component" value="Unassembled WGS sequence"/>
</dbReference>
<dbReference type="RefSeq" id="XP_069211429.1">
    <property type="nucleotide sequence ID" value="XM_069351043.1"/>
</dbReference>
<reference evidence="2 3" key="1">
    <citation type="submission" date="2023-08" db="EMBL/GenBank/DDBJ databases">
        <title>Annotated Genome Sequence of Vanrija albida AlHP1.</title>
        <authorList>
            <person name="Herzog R."/>
        </authorList>
    </citation>
    <scope>NUCLEOTIDE SEQUENCE [LARGE SCALE GENOMIC DNA]</scope>
    <source>
        <strain evidence="2 3">AlHP1</strain>
    </source>
</reference>
<name>A0ABR3Q9Z7_9TREE</name>
<feature type="region of interest" description="Disordered" evidence="1">
    <location>
        <begin position="437"/>
        <end position="489"/>
    </location>
</feature>
<evidence type="ECO:0000313" key="2">
    <source>
        <dbReference type="EMBL" id="KAL1411485.1"/>
    </source>
</evidence>
<sequence length="824" mass="91403">MGAVADVLSSPGHPEVVERILEFLDHRSILSASATCVNINDVVIGSSRVQFILRQALYALPSTYAQFAPRIPVGTLVDRLADTQRRWAELQPKRIDVIEPEPEMFRVIATQGILVTAHYCDQDKPRYNPGYATSESSRGDDDDDDDDDEDWDEDMDSPDSDEDDEDDDISVEGHGPIIDVLHPNVPMDDGAEGWETDDSDIDVEVVDDDNMFDNDGWSTGSDSDSDDEGLDDVEAGKSWTVYDVGLLREADPAVKLEDAVPHWTFKTDAKFNDIAASRNGNVVAVNELDIEDTQDDQGQPNGARIVSTIHFYVLVPNTPGDSSEPMSAIPHPTNDLIQWTTYSTTPVLTPGIDHTWAAMPYYFHIAFGRDDTIVATSITQRQVKVFRWKTGELLYDTDIADESTLGRPRYIPAGEDLLLLGKRPMFASELFEAMTSKDDASKDAAPSAPAKRKPKADYADNVETEGWTDEEEEDEGGNDDLDMDTDSNALDTSSDAIQLLLYTQAGGAGVGHEGEGSEWPGKPYIKHSGSSGALIHAVGDITFPVEAYEFDRPGPQTVRDDVLRDEQFSQYEVPYLNTSLQYAMDDSDGRLLVISTSNEDELMSYSATIRYDELRKRLGAATAPLAAKDWADLVHWDEWLWSDVHIATTGLRVALVEEFEARRRSDVRGQQRVTLRVDDVRWDAARAVGVHPSPLGSRFAPAPEVQALTTTAQSTTLERGGEARFALSAGWDVSRRAGDMFKPTLLTDPENPEFWEAEMKVEMTSLRDYDDRYGFGELEVPHLARKSAAAELVYSKHLGVVVGVQVDADHMYLNMRRKVVVLSF</sequence>
<keyword evidence="3" id="KW-1185">Reference proteome</keyword>
<comment type="caution">
    <text evidence="2">The sequence shown here is derived from an EMBL/GenBank/DDBJ whole genome shotgun (WGS) entry which is preliminary data.</text>
</comment>
<dbReference type="GeneID" id="95983489"/>
<dbReference type="CDD" id="cd09917">
    <property type="entry name" value="F-box_SF"/>
    <property type="match status" value="1"/>
</dbReference>
<evidence type="ECO:0000256" key="1">
    <source>
        <dbReference type="SAM" id="MobiDB-lite"/>
    </source>
</evidence>
<feature type="compositionally biased region" description="Low complexity" evidence="1">
    <location>
        <begin position="213"/>
        <end position="222"/>
    </location>
</feature>
<feature type="compositionally biased region" description="Acidic residues" evidence="1">
    <location>
        <begin position="140"/>
        <end position="170"/>
    </location>
</feature>
<accession>A0ABR3Q9Z7</accession>
<evidence type="ECO:0000313" key="3">
    <source>
        <dbReference type="Proteomes" id="UP001565368"/>
    </source>
</evidence>